<reference evidence="2" key="1">
    <citation type="submission" date="2021-02" db="EMBL/GenBank/DDBJ databases">
        <authorList>
            <person name="Nowell W R."/>
        </authorList>
    </citation>
    <scope>NUCLEOTIDE SEQUENCE</scope>
</reference>
<comment type="caution">
    <text evidence="2">The sequence shown here is derived from an EMBL/GenBank/DDBJ whole genome shotgun (WGS) entry which is preliminary data.</text>
</comment>
<dbReference type="EMBL" id="CAJNOQ010018128">
    <property type="protein sequence ID" value="CAF1419215.1"/>
    <property type="molecule type" value="Genomic_DNA"/>
</dbReference>
<dbReference type="Proteomes" id="UP000682733">
    <property type="component" value="Unassembled WGS sequence"/>
</dbReference>
<proteinExistence type="predicted"/>
<evidence type="ECO:0000313" key="3">
    <source>
        <dbReference type="EMBL" id="CAF4146571.1"/>
    </source>
</evidence>
<dbReference type="EMBL" id="CAJNOK010021637">
    <property type="protein sequence ID" value="CAF1335274.1"/>
    <property type="molecule type" value="Genomic_DNA"/>
</dbReference>
<sequence length="90" mass="9385">GSGGKCAKNYSRAAESILGAAAKLFAGKNYKHTVSDNCCIWTSAATENYGMSPNDCNSEGPFTVGPVKGADLCTNVVLHNPKQLTFCGSH</sequence>
<keyword evidence="5" id="KW-1185">Reference proteome</keyword>
<feature type="non-terminal residue" evidence="2">
    <location>
        <position position="1"/>
    </location>
</feature>
<evidence type="ECO:0000313" key="1">
    <source>
        <dbReference type="EMBL" id="CAF1335274.1"/>
    </source>
</evidence>
<evidence type="ECO:0000313" key="5">
    <source>
        <dbReference type="Proteomes" id="UP000663829"/>
    </source>
</evidence>
<dbReference type="Proteomes" id="UP000663829">
    <property type="component" value="Unassembled WGS sequence"/>
</dbReference>
<evidence type="ECO:0000313" key="4">
    <source>
        <dbReference type="EMBL" id="CAF4303290.1"/>
    </source>
</evidence>
<dbReference type="Proteomes" id="UP000677228">
    <property type="component" value="Unassembled WGS sequence"/>
</dbReference>
<dbReference type="AlphaFoldDB" id="A0A815M3P5"/>
<organism evidence="2 5">
    <name type="scientific">Didymodactylos carnosus</name>
    <dbReference type="NCBI Taxonomy" id="1234261"/>
    <lineage>
        <taxon>Eukaryota</taxon>
        <taxon>Metazoa</taxon>
        <taxon>Spiralia</taxon>
        <taxon>Gnathifera</taxon>
        <taxon>Rotifera</taxon>
        <taxon>Eurotatoria</taxon>
        <taxon>Bdelloidea</taxon>
        <taxon>Philodinida</taxon>
        <taxon>Philodinidae</taxon>
        <taxon>Didymodactylos</taxon>
    </lineage>
</organism>
<evidence type="ECO:0000313" key="2">
    <source>
        <dbReference type="EMBL" id="CAF1419215.1"/>
    </source>
</evidence>
<dbReference type="EMBL" id="CAJOBA010043260">
    <property type="protein sequence ID" value="CAF4146571.1"/>
    <property type="molecule type" value="Genomic_DNA"/>
</dbReference>
<protein>
    <submittedName>
        <fullName evidence="2">Uncharacterized protein</fullName>
    </submittedName>
</protein>
<dbReference type="Proteomes" id="UP000681722">
    <property type="component" value="Unassembled WGS sequence"/>
</dbReference>
<dbReference type="EMBL" id="CAJOBC010083550">
    <property type="protein sequence ID" value="CAF4303290.1"/>
    <property type="molecule type" value="Genomic_DNA"/>
</dbReference>
<name>A0A815M3P5_9BILA</name>
<dbReference type="OrthoDB" id="10002937at2759"/>
<gene>
    <name evidence="2" type="ORF">GPM918_LOCUS33681</name>
    <name evidence="1" type="ORF">OVA965_LOCUS30079</name>
    <name evidence="4" type="ORF">SRO942_LOCUS34362</name>
    <name evidence="3" type="ORF">TMI583_LOCUS30875</name>
</gene>
<accession>A0A815M3P5</accession>